<name>W2X594_PHYNI</name>
<proteinExistence type="predicted"/>
<comment type="caution">
    <text evidence="2">The sequence shown here is derived from an EMBL/GenBank/DDBJ whole genome shotgun (WGS) entry which is preliminary data.</text>
</comment>
<reference evidence="2 3" key="1">
    <citation type="submission" date="2013-11" db="EMBL/GenBank/DDBJ databases">
        <title>The Genome Sequence of Phytophthora parasitica CJ01A1.</title>
        <authorList>
            <consortium name="The Broad Institute Genomics Platform"/>
            <person name="Russ C."/>
            <person name="Tyler B."/>
            <person name="Panabieres F."/>
            <person name="Shan W."/>
            <person name="Tripathy S."/>
            <person name="Grunwald N."/>
            <person name="Machado M."/>
            <person name="Johnson C.S."/>
            <person name="Walker B."/>
            <person name="Young S.K."/>
            <person name="Zeng Q."/>
            <person name="Gargeya S."/>
            <person name="Fitzgerald M."/>
            <person name="Haas B."/>
            <person name="Abouelleil A."/>
            <person name="Allen A.W."/>
            <person name="Alvarado L."/>
            <person name="Arachchi H.M."/>
            <person name="Berlin A.M."/>
            <person name="Chapman S.B."/>
            <person name="Gainer-Dewar J."/>
            <person name="Goldberg J."/>
            <person name="Griggs A."/>
            <person name="Gujja S."/>
            <person name="Hansen M."/>
            <person name="Howarth C."/>
            <person name="Imamovic A."/>
            <person name="Ireland A."/>
            <person name="Larimer J."/>
            <person name="McCowan C."/>
            <person name="Murphy C."/>
            <person name="Pearson M."/>
            <person name="Poon T.W."/>
            <person name="Priest M."/>
            <person name="Roberts A."/>
            <person name="Saif S."/>
            <person name="Shea T."/>
            <person name="Sisk P."/>
            <person name="Sykes S."/>
            <person name="Wortman J."/>
            <person name="Nusbaum C."/>
            <person name="Birren B."/>
        </authorList>
    </citation>
    <scope>NUCLEOTIDE SEQUENCE [LARGE SCALE GENOMIC DNA]</scope>
    <source>
        <strain evidence="2 3">CJ01A1</strain>
    </source>
</reference>
<protein>
    <recommendedName>
        <fullName evidence="1">ZSWIM1/3 RNaseH-like domain-containing protein</fullName>
    </recommendedName>
</protein>
<gene>
    <name evidence="2" type="ORF">F441_08061</name>
</gene>
<dbReference type="Pfam" id="PF21056">
    <property type="entry name" value="ZSWIM1-3_RNaseH-like"/>
    <property type="match status" value="1"/>
</dbReference>
<feature type="domain" description="ZSWIM1/3 RNaseH-like" evidence="1">
    <location>
        <begin position="144"/>
        <end position="265"/>
    </location>
</feature>
<dbReference type="InterPro" id="IPR048324">
    <property type="entry name" value="ZSWIM1-3_RNaseH-like"/>
</dbReference>
<organism evidence="2 3">
    <name type="scientific">Phytophthora nicotianae CJ01A1</name>
    <dbReference type="NCBI Taxonomy" id="1317063"/>
    <lineage>
        <taxon>Eukaryota</taxon>
        <taxon>Sar</taxon>
        <taxon>Stramenopiles</taxon>
        <taxon>Oomycota</taxon>
        <taxon>Peronosporomycetes</taxon>
        <taxon>Peronosporales</taxon>
        <taxon>Peronosporaceae</taxon>
        <taxon>Phytophthora</taxon>
    </lineage>
</organism>
<dbReference type="Proteomes" id="UP000018958">
    <property type="component" value="Unassembled WGS sequence"/>
</dbReference>
<dbReference type="InterPro" id="IPR052579">
    <property type="entry name" value="Zinc_finger_SWIM"/>
</dbReference>
<evidence type="ECO:0000313" key="2">
    <source>
        <dbReference type="EMBL" id="ETP17548.1"/>
    </source>
</evidence>
<accession>W2X594</accession>
<dbReference type="EMBL" id="ANIX01001645">
    <property type="protein sequence ID" value="ETP17548.1"/>
    <property type="molecule type" value="Genomic_DNA"/>
</dbReference>
<evidence type="ECO:0000313" key="3">
    <source>
        <dbReference type="Proteomes" id="UP000018958"/>
    </source>
</evidence>
<dbReference type="AlphaFoldDB" id="W2X594"/>
<sequence>MKGPYDHVPEISPNAFRGTLVPFGALMDAIKTLVALACVNAQVGMEVAQLVSRLRSFKLPRKVAQLTIGSTYQGSACVDNRPDVQSRLADMVSVGGAPKKITQFLSDSLERMVTPQQARNIIQRVLGKSSVEHKPKHLLDAVAEQGSSVLLLQDQLDVTTAIFIQTAVQKRIFREWGDCLLMDWTHSTNNLGYRLGSFLVTCPTGRGITILDFVSLNQKAITMEHILGFFKAKNNGWEQIKSVVIDKDFAEWRALDHCFPQAKVLLCQFTRSPTGKSYYDRERLLSLFMQMLKSLLIDSYSKTAFEESYQSFTDFCESDSPEVLVYFDKNWKTCVNMWASFSRGRYFSAGNTTTNRVEANWNQLKMLLGYRPGLDKTVAGILCHQVAVLHQFTSDLSRYATKSRPVGAVPVFLRRLASVLSEYAYQRVRREWDLLNTVMKSARCTKSDQERKSGMFIRTLMYTFVTISSGHAYVFSIPVLNCHANISSSSPVMDFNWQKFLNLQYFSDGV</sequence>
<dbReference type="PANTHER" id="PTHR31569">
    <property type="entry name" value="SWIM-TYPE DOMAIN-CONTAINING PROTEIN"/>
    <property type="match status" value="1"/>
</dbReference>
<evidence type="ECO:0000259" key="1">
    <source>
        <dbReference type="Pfam" id="PF21056"/>
    </source>
</evidence>
<dbReference type="PANTHER" id="PTHR31569:SF4">
    <property type="entry name" value="SWIM-TYPE DOMAIN-CONTAINING PROTEIN"/>
    <property type="match status" value="1"/>
</dbReference>